<dbReference type="PANTHER" id="PTHR43464:SF19">
    <property type="entry name" value="UBIQUINONE BIOSYNTHESIS O-METHYLTRANSFERASE, MITOCHONDRIAL"/>
    <property type="match status" value="1"/>
</dbReference>
<keyword evidence="3" id="KW-0949">S-adenosyl-L-methionine</keyword>
<comment type="caution">
    <text evidence="5">The sequence shown here is derived from an EMBL/GenBank/DDBJ whole genome shotgun (WGS) entry which is preliminary data.</text>
</comment>
<dbReference type="GO" id="GO:0032259">
    <property type="term" value="P:methylation"/>
    <property type="evidence" value="ECO:0007669"/>
    <property type="project" value="UniProtKB-KW"/>
</dbReference>
<organism evidence="5 6">
    <name type="scientific">Nocardia uniformis</name>
    <dbReference type="NCBI Taxonomy" id="53432"/>
    <lineage>
        <taxon>Bacteria</taxon>
        <taxon>Bacillati</taxon>
        <taxon>Actinomycetota</taxon>
        <taxon>Actinomycetes</taxon>
        <taxon>Mycobacteriales</taxon>
        <taxon>Nocardiaceae</taxon>
        <taxon>Nocardia</taxon>
    </lineage>
</organism>
<protein>
    <submittedName>
        <fullName evidence="5">Methyltransferase domain-containing protein</fullName>
    </submittedName>
</protein>
<dbReference type="InterPro" id="IPR029063">
    <property type="entry name" value="SAM-dependent_MTases_sf"/>
</dbReference>
<sequence length="260" mass="29510">MIHDDGEHARRQAQLWDLWAESYDDWHASNSPHEAAEFLIKHLPDSGRILELGVGTGRVATEIARRGHPIEGLDISEAMLAQLTSKATDIPLTAYHGDMANIPVAGPFGLIYCTSSSFFHLADQQRQVDCFRSVSDHLAPDGRFILEAFIPTPELLSPARTMTLRDFTPSSLRFSATVVNRYTQQIRFQEATLRPEGIEFLPVEERFCWPSELDLMAQLADLELEQRYASYTYEPINHKSPQHVSIYRRQTRAAGRNRTS</sequence>
<evidence type="ECO:0000256" key="3">
    <source>
        <dbReference type="ARBA" id="ARBA00022691"/>
    </source>
</evidence>
<gene>
    <name evidence="5" type="ORF">HLB23_02435</name>
</gene>
<accession>A0A849BV17</accession>
<keyword evidence="2 5" id="KW-0808">Transferase</keyword>
<dbReference type="PANTHER" id="PTHR43464">
    <property type="entry name" value="METHYLTRANSFERASE"/>
    <property type="match status" value="1"/>
</dbReference>
<name>A0A849BV17_9NOCA</name>
<evidence type="ECO:0000313" key="6">
    <source>
        <dbReference type="Proteomes" id="UP000586827"/>
    </source>
</evidence>
<feature type="domain" description="Methyltransferase" evidence="4">
    <location>
        <begin position="49"/>
        <end position="142"/>
    </location>
</feature>
<keyword evidence="1 5" id="KW-0489">Methyltransferase</keyword>
<dbReference type="GO" id="GO:0008168">
    <property type="term" value="F:methyltransferase activity"/>
    <property type="evidence" value="ECO:0007669"/>
    <property type="project" value="UniProtKB-KW"/>
</dbReference>
<dbReference type="Pfam" id="PF13649">
    <property type="entry name" value="Methyltransf_25"/>
    <property type="match status" value="1"/>
</dbReference>
<evidence type="ECO:0000259" key="4">
    <source>
        <dbReference type="Pfam" id="PF13649"/>
    </source>
</evidence>
<keyword evidence="6" id="KW-1185">Reference proteome</keyword>
<dbReference type="Proteomes" id="UP000586827">
    <property type="component" value="Unassembled WGS sequence"/>
</dbReference>
<evidence type="ECO:0000256" key="2">
    <source>
        <dbReference type="ARBA" id="ARBA00022679"/>
    </source>
</evidence>
<reference evidence="5 6" key="1">
    <citation type="submission" date="2020-05" db="EMBL/GenBank/DDBJ databases">
        <title>MicrobeNet Type strains.</title>
        <authorList>
            <person name="Nicholson A.C."/>
        </authorList>
    </citation>
    <scope>NUCLEOTIDE SEQUENCE [LARGE SCALE GENOMIC DNA]</scope>
    <source>
        <strain evidence="5 6">JCM 3224</strain>
    </source>
</reference>
<dbReference type="Gene3D" id="3.40.50.150">
    <property type="entry name" value="Vaccinia Virus protein VP39"/>
    <property type="match status" value="1"/>
</dbReference>
<dbReference type="RefSeq" id="WP_067519995.1">
    <property type="nucleotide sequence ID" value="NZ_JABELX010000001.1"/>
</dbReference>
<evidence type="ECO:0000256" key="1">
    <source>
        <dbReference type="ARBA" id="ARBA00022603"/>
    </source>
</evidence>
<dbReference type="AlphaFoldDB" id="A0A849BV17"/>
<dbReference type="CDD" id="cd02440">
    <property type="entry name" value="AdoMet_MTases"/>
    <property type="match status" value="1"/>
</dbReference>
<evidence type="ECO:0000313" key="5">
    <source>
        <dbReference type="EMBL" id="NNH68746.1"/>
    </source>
</evidence>
<dbReference type="EMBL" id="JABELX010000001">
    <property type="protein sequence ID" value="NNH68746.1"/>
    <property type="molecule type" value="Genomic_DNA"/>
</dbReference>
<dbReference type="InterPro" id="IPR041698">
    <property type="entry name" value="Methyltransf_25"/>
</dbReference>
<proteinExistence type="predicted"/>
<dbReference type="SUPFAM" id="SSF53335">
    <property type="entry name" value="S-adenosyl-L-methionine-dependent methyltransferases"/>
    <property type="match status" value="1"/>
</dbReference>